<dbReference type="OrthoDB" id="6607885at2759"/>
<feature type="domain" description="MADF" evidence="1">
    <location>
        <begin position="5"/>
        <end position="94"/>
    </location>
</feature>
<dbReference type="PANTHER" id="PTHR12243:SF67">
    <property type="entry name" value="COREPRESSOR OF PANGOLIN, ISOFORM A-RELATED"/>
    <property type="match status" value="1"/>
</dbReference>
<dbReference type="AlphaFoldDB" id="A0A5E4NA83"/>
<dbReference type="InterPro" id="IPR039353">
    <property type="entry name" value="TF_Adf1"/>
</dbReference>
<proteinExistence type="predicted"/>
<organism evidence="2 3">
    <name type="scientific">Cinara cedri</name>
    <dbReference type="NCBI Taxonomy" id="506608"/>
    <lineage>
        <taxon>Eukaryota</taxon>
        <taxon>Metazoa</taxon>
        <taxon>Ecdysozoa</taxon>
        <taxon>Arthropoda</taxon>
        <taxon>Hexapoda</taxon>
        <taxon>Insecta</taxon>
        <taxon>Pterygota</taxon>
        <taxon>Neoptera</taxon>
        <taxon>Paraneoptera</taxon>
        <taxon>Hemiptera</taxon>
        <taxon>Sternorrhyncha</taxon>
        <taxon>Aphidomorpha</taxon>
        <taxon>Aphidoidea</taxon>
        <taxon>Aphididae</taxon>
        <taxon>Lachninae</taxon>
        <taxon>Cinara</taxon>
    </lineage>
</organism>
<protein>
    <submittedName>
        <fullName evidence="2">MADF domain</fullName>
    </submittedName>
</protein>
<reference evidence="2 3" key="1">
    <citation type="submission" date="2019-08" db="EMBL/GenBank/DDBJ databases">
        <authorList>
            <person name="Alioto T."/>
            <person name="Alioto T."/>
            <person name="Gomez Garrido J."/>
        </authorList>
    </citation>
    <scope>NUCLEOTIDE SEQUENCE [LARGE SCALE GENOMIC DNA]</scope>
</reference>
<dbReference type="EMBL" id="CABPRJ010001475">
    <property type="protein sequence ID" value="VVC38484.1"/>
    <property type="molecule type" value="Genomic_DNA"/>
</dbReference>
<keyword evidence="3" id="KW-1185">Reference proteome</keyword>
<name>A0A5E4NA83_9HEMI</name>
<evidence type="ECO:0000259" key="1">
    <source>
        <dbReference type="PROSITE" id="PS51029"/>
    </source>
</evidence>
<dbReference type="SMART" id="SM00595">
    <property type="entry name" value="MADF"/>
    <property type="match status" value="1"/>
</dbReference>
<dbReference type="Proteomes" id="UP000325440">
    <property type="component" value="Unassembled WGS sequence"/>
</dbReference>
<gene>
    <name evidence="2" type="ORF">CINCED_3A006414</name>
</gene>
<evidence type="ECO:0000313" key="3">
    <source>
        <dbReference type="Proteomes" id="UP000325440"/>
    </source>
</evidence>
<accession>A0A5E4NA83</accession>
<dbReference type="PANTHER" id="PTHR12243">
    <property type="entry name" value="MADF DOMAIN TRANSCRIPTION FACTOR"/>
    <property type="match status" value="1"/>
</dbReference>
<sequence length="112" mass="13391">MDDEMLIEEIRQYQELYDMMHKKYSDNIHKDNIWRKLDSELKTTGPTCKNRWISLHDQLRKAITINITKSGKAAEPKKKWKYEESMSFVIPFFKERETHANIAEPDSLSDEL</sequence>
<dbReference type="Pfam" id="PF10545">
    <property type="entry name" value="MADF_DNA_bdg"/>
    <property type="match status" value="1"/>
</dbReference>
<dbReference type="InterPro" id="IPR006578">
    <property type="entry name" value="MADF-dom"/>
</dbReference>
<evidence type="ECO:0000313" key="2">
    <source>
        <dbReference type="EMBL" id="VVC38484.1"/>
    </source>
</evidence>
<dbReference type="PROSITE" id="PS51029">
    <property type="entry name" value="MADF"/>
    <property type="match status" value="1"/>
</dbReference>